<dbReference type="InterPro" id="IPR006379">
    <property type="entry name" value="HAD-SF_hydro_IIB"/>
</dbReference>
<name>A0A927CBR4_9BACL</name>
<dbReference type="Gene3D" id="3.30.1240.10">
    <property type="match status" value="1"/>
</dbReference>
<dbReference type="AlphaFoldDB" id="A0A927CBR4"/>
<comment type="caution">
    <text evidence="1">The sequence shown here is derived from an EMBL/GenBank/DDBJ whole genome shotgun (WGS) entry which is preliminary data.</text>
</comment>
<dbReference type="GO" id="GO:0016791">
    <property type="term" value="F:phosphatase activity"/>
    <property type="evidence" value="ECO:0007669"/>
    <property type="project" value="TreeGrafter"/>
</dbReference>
<dbReference type="InterPro" id="IPR023214">
    <property type="entry name" value="HAD_sf"/>
</dbReference>
<dbReference type="NCBIfam" id="TIGR01484">
    <property type="entry name" value="HAD-SF-IIB"/>
    <property type="match status" value="1"/>
</dbReference>
<dbReference type="PROSITE" id="PS01229">
    <property type="entry name" value="COF_2"/>
    <property type="match status" value="1"/>
</dbReference>
<sequence length="255" mass="27975">MTAYRLLALDMDGTLLTDNKTITEAAAHWIRLAGEAGVTVMFATGRGMQTAGAFWDELGLLSPMVLLNGAEIWEGPGRLHERTFLSREDIRKLHELAAVVSGARFWGYSVESLTGSKHWNDEMFDRDWMKFGIHHQEIDVIESLREEVQSWGHLEVTRSADTNMEISVRGVSKASGVKKVCGLLGITMDQVMAVGDQHNDMELIRAAGLGIAMGNADEALKRAADGVTDTNERNGVAKAIQKYIFQLAPSESQAG</sequence>
<organism evidence="1 2">
    <name type="scientific">Paenibacillus oceani</name>
    <dbReference type="NCBI Taxonomy" id="2772510"/>
    <lineage>
        <taxon>Bacteria</taxon>
        <taxon>Bacillati</taxon>
        <taxon>Bacillota</taxon>
        <taxon>Bacilli</taxon>
        <taxon>Bacillales</taxon>
        <taxon>Paenibacillaceae</taxon>
        <taxon>Paenibacillus</taxon>
    </lineage>
</organism>
<dbReference type="Gene3D" id="3.40.50.1000">
    <property type="entry name" value="HAD superfamily/HAD-like"/>
    <property type="match status" value="1"/>
</dbReference>
<dbReference type="GO" id="GO:0005829">
    <property type="term" value="C:cytosol"/>
    <property type="evidence" value="ECO:0007669"/>
    <property type="project" value="TreeGrafter"/>
</dbReference>
<dbReference type="PROSITE" id="PS01228">
    <property type="entry name" value="COF_1"/>
    <property type="match status" value="1"/>
</dbReference>
<evidence type="ECO:0000313" key="2">
    <source>
        <dbReference type="Proteomes" id="UP000639396"/>
    </source>
</evidence>
<dbReference type="SFLD" id="SFLDG01140">
    <property type="entry name" value="C2.B:_Phosphomannomutase_and_P"/>
    <property type="match status" value="1"/>
</dbReference>
<protein>
    <submittedName>
        <fullName evidence="1">HAD family phosphatase</fullName>
    </submittedName>
</protein>
<dbReference type="Pfam" id="PF08282">
    <property type="entry name" value="Hydrolase_3"/>
    <property type="match status" value="2"/>
</dbReference>
<dbReference type="PANTHER" id="PTHR10000:SF55">
    <property type="entry name" value="5-AMINO-6-(5-PHOSPHO-D-RIBITYLAMINO)URACIL PHOSPHATASE YCSE"/>
    <property type="match status" value="1"/>
</dbReference>
<evidence type="ECO:0000313" key="1">
    <source>
        <dbReference type="EMBL" id="MBD2863081.1"/>
    </source>
</evidence>
<dbReference type="Proteomes" id="UP000639396">
    <property type="component" value="Unassembled WGS sequence"/>
</dbReference>
<dbReference type="InterPro" id="IPR036412">
    <property type="entry name" value="HAD-like_sf"/>
</dbReference>
<gene>
    <name evidence="1" type="ORF">IDH45_13895</name>
</gene>
<dbReference type="GO" id="GO:0000287">
    <property type="term" value="F:magnesium ion binding"/>
    <property type="evidence" value="ECO:0007669"/>
    <property type="project" value="TreeGrafter"/>
</dbReference>
<dbReference type="PANTHER" id="PTHR10000">
    <property type="entry name" value="PHOSPHOSERINE PHOSPHATASE"/>
    <property type="match status" value="1"/>
</dbReference>
<reference evidence="1" key="1">
    <citation type="submission" date="2020-09" db="EMBL/GenBank/DDBJ databases">
        <title>A novel bacterium of genus Paenibacillus, isolated from South China Sea.</title>
        <authorList>
            <person name="Huang H."/>
            <person name="Mo K."/>
            <person name="Hu Y."/>
        </authorList>
    </citation>
    <scope>NUCLEOTIDE SEQUENCE</scope>
    <source>
        <strain evidence="1">IB182363</strain>
    </source>
</reference>
<dbReference type="SUPFAM" id="SSF56784">
    <property type="entry name" value="HAD-like"/>
    <property type="match status" value="1"/>
</dbReference>
<dbReference type="SFLD" id="SFLDS00003">
    <property type="entry name" value="Haloacid_Dehalogenase"/>
    <property type="match status" value="1"/>
</dbReference>
<dbReference type="RefSeq" id="WP_190928556.1">
    <property type="nucleotide sequence ID" value="NZ_JACXJA010000016.1"/>
</dbReference>
<proteinExistence type="predicted"/>
<keyword evidence="2" id="KW-1185">Reference proteome</keyword>
<accession>A0A927CBR4</accession>
<dbReference type="CDD" id="cd07516">
    <property type="entry name" value="HAD_Pase"/>
    <property type="match status" value="1"/>
</dbReference>
<dbReference type="EMBL" id="JACXJA010000016">
    <property type="protein sequence ID" value="MBD2863081.1"/>
    <property type="molecule type" value="Genomic_DNA"/>
</dbReference>